<dbReference type="Pfam" id="PF24547">
    <property type="entry name" value="DUF7601"/>
    <property type="match status" value="1"/>
</dbReference>
<comment type="caution">
    <text evidence="6">The sequence shown here is derived from an EMBL/GenBank/DDBJ whole genome shotgun (WGS) entry which is preliminary data.</text>
</comment>
<proteinExistence type="inferred from homology"/>
<feature type="transmembrane region" description="Helical" evidence="4">
    <location>
        <begin position="651"/>
        <end position="668"/>
    </location>
</feature>
<name>A0A7X2TB48_9FIRM</name>
<dbReference type="RefSeq" id="WP_154576811.1">
    <property type="nucleotide sequence ID" value="NZ_VUMO01000012.1"/>
</dbReference>
<sequence>MKKSRSQLAYTPFIVGAGAVFLLVLTILLGFITPRVQAADKQPDTIATADNRQDGITLNLFDYSGYDGQNDASKYYLDEYPNEVAPGDLGCQLKKGDTSSINWQTRGAHSKSGINCNYNTGEFRRLLFSSSGKGGDTLNNSSGNAPRTGIVQSSLGSDGYPVLTNDATTLRTNGESLSYLFNNDTTNAKIYGKTVYQNVTGLMTKDQNGTYSYNSNNNYAYYDPSQGNGGSFKVYNSTFKNDDGAIVGFFPFDDYDATKTDTHNYAAVANRYDHHFGMTMSAQFSLPKDGKLDDGQDATFDYSGDDDMWLFIDDVLVLDLGGIHNAQHGQINFATGQVQTNPVNKASTTTTTTLSQIFSDHWENNKPHTIKMFYLERGGYLSNLSMTMNIITRTVSVTKRVDGTTADAYSKQDFHYKAEIQRPNSSTWEPYTGQKVIDGDTSDVSDGTFTLKPNQTAQLIDVQSTWKYRIIETGVSGSDFDKVAISGSDSKTQTLTDGQTADAASSDLSASSSTNALTFTNHIREATKPLTVTKVWADNSNADGAISSVKFQIIQTAHHADGTTSDTVWQDADGKAVFTAEASNNWQHTFSNMLVRSGSTTYTYQVKEVDAPAGYIASYTNNNSGSSLAVTITNKKTHALPKTGGSGIDKWLLAGGLLMLIAFGWAAARKQLYQNHS</sequence>
<keyword evidence="3" id="KW-0325">Glycoprotein</keyword>
<organism evidence="6 7">
    <name type="scientific">Pseudoramibacter porci</name>
    <dbReference type="NCBI Taxonomy" id="2606631"/>
    <lineage>
        <taxon>Bacteria</taxon>
        <taxon>Bacillati</taxon>
        <taxon>Bacillota</taxon>
        <taxon>Clostridia</taxon>
        <taxon>Eubacteriales</taxon>
        <taxon>Eubacteriaceae</taxon>
        <taxon>Pseudoramibacter</taxon>
    </lineage>
</organism>
<dbReference type="AlphaFoldDB" id="A0A7X2TB48"/>
<keyword evidence="4" id="KW-0472">Membrane</keyword>
<dbReference type="NCBIfam" id="TIGR02148">
    <property type="entry name" value="Fibro_Slime"/>
    <property type="match status" value="1"/>
</dbReference>
<dbReference type="InterPro" id="IPR011874">
    <property type="entry name" value="Fibro_Slime"/>
</dbReference>
<dbReference type="InterPro" id="IPR055382">
    <property type="entry name" value="DUF7601"/>
</dbReference>
<accession>A0A7X2TB48</accession>
<evidence type="ECO:0000256" key="1">
    <source>
        <dbReference type="ARBA" id="ARBA00008709"/>
    </source>
</evidence>
<dbReference type="EMBL" id="VUMO01000012">
    <property type="protein sequence ID" value="MSS20438.1"/>
    <property type="molecule type" value="Genomic_DNA"/>
</dbReference>
<dbReference type="CDD" id="cd00222">
    <property type="entry name" value="CollagenBindB"/>
    <property type="match status" value="1"/>
</dbReference>
<reference evidence="6 7" key="1">
    <citation type="submission" date="2019-08" db="EMBL/GenBank/DDBJ databases">
        <title>In-depth cultivation of the pig gut microbiome towards novel bacterial diversity and tailored functional studies.</title>
        <authorList>
            <person name="Wylensek D."/>
            <person name="Hitch T.C.A."/>
            <person name="Clavel T."/>
        </authorList>
    </citation>
    <scope>NUCLEOTIDE SEQUENCE [LARGE SCALE GENOMIC DNA]</scope>
    <source>
        <strain evidence="6 7">RF-744-FAT-4</strain>
    </source>
</reference>
<evidence type="ECO:0000313" key="6">
    <source>
        <dbReference type="EMBL" id="MSS20438.1"/>
    </source>
</evidence>
<dbReference type="InterPro" id="IPR011658">
    <property type="entry name" value="PA14_dom"/>
</dbReference>
<dbReference type="PROSITE" id="PS51820">
    <property type="entry name" value="PA14"/>
    <property type="match status" value="1"/>
</dbReference>
<protein>
    <submittedName>
        <fullName evidence="6">Fibro-slime domain-containing protein</fullName>
    </submittedName>
</protein>
<keyword evidence="4" id="KW-0812">Transmembrane</keyword>
<dbReference type="NCBIfam" id="TIGR01167">
    <property type="entry name" value="LPXTG_anchor"/>
    <property type="match status" value="1"/>
</dbReference>
<keyword evidence="7" id="KW-1185">Reference proteome</keyword>
<dbReference type="Pfam" id="PF05738">
    <property type="entry name" value="Cna_B"/>
    <property type="match status" value="1"/>
</dbReference>
<keyword evidence="4" id="KW-1133">Transmembrane helix</keyword>
<dbReference type="Gene3D" id="2.60.40.1140">
    <property type="entry name" value="Collagen-binding surface protein Cna, B-type domain"/>
    <property type="match status" value="2"/>
</dbReference>
<evidence type="ECO:0000256" key="2">
    <source>
        <dbReference type="ARBA" id="ARBA00022729"/>
    </source>
</evidence>
<evidence type="ECO:0000313" key="7">
    <source>
        <dbReference type="Proteomes" id="UP000461754"/>
    </source>
</evidence>
<gene>
    <name evidence="6" type="ORF">FYJ52_08515</name>
</gene>
<dbReference type="Proteomes" id="UP000461754">
    <property type="component" value="Unassembled WGS sequence"/>
</dbReference>
<dbReference type="Pfam" id="PF07691">
    <property type="entry name" value="PA14"/>
    <property type="match status" value="1"/>
</dbReference>
<comment type="similarity">
    <text evidence="1">Belongs to the prespore-cell-inducing factor family.</text>
</comment>
<dbReference type="InterPro" id="IPR008454">
    <property type="entry name" value="Collagen-bd_Cna-like_B-typ_dom"/>
</dbReference>
<feature type="domain" description="PA14" evidence="5">
    <location>
        <begin position="229"/>
        <end position="406"/>
    </location>
</feature>
<dbReference type="InterPro" id="IPR037524">
    <property type="entry name" value="PA14/GLEYA"/>
</dbReference>
<evidence type="ECO:0000256" key="4">
    <source>
        <dbReference type="SAM" id="Phobius"/>
    </source>
</evidence>
<dbReference type="SUPFAM" id="SSF49478">
    <property type="entry name" value="Cna protein B-type domain"/>
    <property type="match status" value="1"/>
</dbReference>
<evidence type="ECO:0000259" key="5">
    <source>
        <dbReference type="PROSITE" id="PS51820"/>
    </source>
</evidence>
<keyword evidence="2" id="KW-0732">Signal</keyword>
<evidence type="ECO:0000256" key="3">
    <source>
        <dbReference type="ARBA" id="ARBA00023180"/>
    </source>
</evidence>